<dbReference type="SUPFAM" id="SSF53448">
    <property type="entry name" value="Nucleotide-diphospho-sugar transferases"/>
    <property type="match status" value="1"/>
</dbReference>
<dbReference type="FunFam" id="3.90.550.10:FF:000003">
    <property type="entry name" value="2-C-methyl-D-erythritol 4-phosphate cytidylyltransferase"/>
    <property type="match status" value="1"/>
</dbReference>
<evidence type="ECO:0000313" key="8">
    <source>
        <dbReference type="EMBL" id="PLW68095.1"/>
    </source>
</evidence>
<dbReference type="InterPro" id="IPR034683">
    <property type="entry name" value="IspD/TarI"/>
</dbReference>
<dbReference type="PANTHER" id="PTHR32125">
    <property type="entry name" value="2-C-METHYL-D-ERYTHRITOL 4-PHOSPHATE CYTIDYLYLTRANSFERASE, CHLOROPLASTIC"/>
    <property type="match status" value="1"/>
</dbReference>
<evidence type="ECO:0000256" key="1">
    <source>
        <dbReference type="ARBA" id="ARBA00001282"/>
    </source>
</evidence>
<evidence type="ECO:0000313" key="9">
    <source>
        <dbReference type="Proteomes" id="UP000235005"/>
    </source>
</evidence>
<comment type="caution">
    <text evidence="8">The sequence shown here is derived from an EMBL/GenBank/DDBJ whole genome shotgun (WGS) entry which is preliminary data.</text>
</comment>
<dbReference type="AlphaFoldDB" id="A0A2N5X0S0"/>
<comment type="function">
    <text evidence="7">Catalyzes the formation of 4-diphosphocytidyl-2-C-methyl-D-erythritol from CTP and 2-C-methyl-D-erythritol 4-phosphate (MEP).</text>
</comment>
<dbReference type="RefSeq" id="WP_076001590.1">
    <property type="nucleotide sequence ID" value="NZ_PKUS01000019.1"/>
</dbReference>
<dbReference type="InterPro" id="IPR018294">
    <property type="entry name" value="ISPD_synthase_CS"/>
</dbReference>
<name>A0A2N5X0S0_9GAMM</name>
<dbReference type="InterPro" id="IPR001228">
    <property type="entry name" value="IspD"/>
</dbReference>
<dbReference type="EC" id="2.7.7.60" evidence="7"/>
<proteinExistence type="inferred from homology"/>
<protein>
    <recommendedName>
        <fullName evidence="7">2-C-methyl-D-erythritol 4-phosphate cytidylyltransferase</fullName>
        <ecNumber evidence="7">2.7.7.60</ecNumber>
    </recommendedName>
    <alternativeName>
        <fullName evidence="7">4-diphosphocytidyl-2C-methyl-D-erythritol synthase</fullName>
    </alternativeName>
    <alternativeName>
        <fullName evidence="7">MEP cytidylyltransferase</fullName>
        <shortName evidence="7">MCT</shortName>
    </alternativeName>
</protein>
<dbReference type="InterPro" id="IPR050088">
    <property type="entry name" value="IspD/TarI_cytidylyltransf_bact"/>
</dbReference>
<evidence type="ECO:0000256" key="7">
    <source>
        <dbReference type="HAMAP-Rule" id="MF_00108"/>
    </source>
</evidence>
<feature type="site" description="Positions MEP for the nucleophilic attack" evidence="7">
    <location>
        <position position="155"/>
    </location>
</feature>
<dbReference type="InterPro" id="IPR029044">
    <property type="entry name" value="Nucleotide-diphossugar_trans"/>
</dbReference>
<organism evidence="8 9">
    <name type="scientific">Pseudohalioglobus lutimaris</name>
    <dbReference type="NCBI Taxonomy" id="1737061"/>
    <lineage>
        <taxon>Bacteria</taxon>
        <taxon>Pseudomonadati</taxon>
        <taxon>Pseudomonadota</taxon>
        <taxon>Gammaproteobacteria</taxon>
        <taxon>Cellvibrionales</taxon>
        <taxon>Halieaceae</taxon>
        <taxon>Pseudohalioglobus</taxon>
    </lineage>
</organism>
<gene>
    <name evidence="7" type="primary">ispD</name>
    <name evidence="8" type="ORF">C0039_14140</name>
</gene>
<keyword evidence="5 7" id="KW-0548">Nucleotidyltransferase</keyword>
<keyword evidence="9" id="KW-1185">Reference proteome</keyword>
<dbReference type="UniPathway" id="UPA00056">
    <property type="reaction ID" value="UER00093"/>
</dbReference>
<evidence type="ECO:0000256" key="5">
    <source>
        <dbReference type="ARBA" id="ARBA00022695"/>
    </source>
</evidence>
<comment type="catalytic activity">
    <reaction evidence="1 7">
        <text>2-C-methyl-D-erythritol 4-phosphate + CTP + H(+) = 4-CDP-2-C-methyl-D-erythritol + diphosphate</text>
        <dbReference type="Rhea" id="RHEA:13429"/>
        <dbReference type="ChEBI" id="CHEBI:15378"/>
        <dbReference type="ChEBI" id="CHEBI:33019"/>
        <dbReference type="ChEBI" id="CHEBI:37563"/>
        <dbReference type="ChEBI" id="CHEBI:57823"/>
        <dbReference type="ChEBI" id="CHEBI:58262"/>
        <dbReference type="EC" id="2.7.7.60"/>
    </reaction>
</comment>
<evidence type="ECO:0000256" key="6">
    <source>
        <dbReference type="ARBA" id="ARBA00023229"/>
    </source>
</evidence>
<dbReference type="GO" id="GO:0050518">
    <property type="term" value="F:2-C-methyl-D-erythritol 4-phosphate cytidylyltransferase activity"/>
    <property type="evidence" value="ECO:0007669"/>
    <property type="project" value="UniProtKB-UniRule"/>
</dbReference>
<comment type="pathway">
    <text evidence="2 7">Isoprenoid biosynthesis; isopentenyl diphosphate biosynthesis via DXP pathway; isopentenyl diphosphate from 1-deoxy-D-xylulose 5-phosphate: step 2/6.</text>
</comment>
<keyword evidence="4 7" id="KW-0808">Transferase</keyword>
<dbReference type="Pfam" id="PF01128">
    <property type="entry name" value="IspD"/>
    <property type="match status" value="1"/>
</dbReference>
<reference evidence="8 9" key="1">
    <citation type="submission" date="2018-01" db="EMBL/GenBank/DDBJ databases">
        <title>The draft genome sequence of Halioglobus lutimaris HF004.</title>
        <authorList>
            <person name="Du Z.-J."/>
            <person name="Shi M.-J."/>
        </authorList>
    </citation>
    <scope>NUCLEOTIDE SEQUENCE [LARGE SCALE GENOMIC DNA]</scope>
    <source>
        <strain evidence="8 9">HF004</strain>
    </source>
</reference>
<dbReference type="NCBIfam" id="TIGR00453">
    <property type="entry name" value="ispD"/>
    <property type="match status" value="1"/>
</dbReference>
<feature type="site" description="Transition state stabilizer" evidence="7">
    <location>
        <position position="24"/>
    </location>
</feature>
<dbReference type="PANTHER" id="PTHR32125:SF4">
    <property type="entry name" value="2-C-METHYL-D-ERYTHRITOL 4-PHOSPHATE CYTIDYLYLTRANSFERASE, CHLOROPLASTIC"/>
    <property type="match status" value="1"/>
</dbReference>
<dbReference type="EMBL" id="PKUS01000019">
    <property type="protein sequence ID" value="PLW68095.1"/>
    <property type="molecule type" value="Genomic_DNA"/>
</dbReference>
<dbReference type="GO" id="GO:0019288">
    <property type="term" value="P:isopentenyl diphosphate biosynthetic process, methylerythritol 4-phosphate pathway"/>
    <property type="evidence" value="ECO:0007669"/>
    <property type="project" value="UniProtKB-UniRule"/>
</dbReference>
<feature type="site" description="Transition state stabilizer" evidence="7">
    <location>
        <position position="17"/>
    </location>
</feature>
<dbReference type="HAMAP" id="MF_00108">
    <property type="entry name" value="IspD"/>
    <property type="match status" value="1"/>
</dbReference>
<dbReference type="OrthoDB" id="9806837at2"/>
<dbReference type="PROSITE" id="PS01295">
    <property type="entry name" value="ISPD"/>
    <property type="match status" value="1"/>
</dbReference>
<sequence length="232" mass="24490">MSVGLHGVIPAAGIGSRMGGSTPKQYLNLNGETLLEHSLRALLAVPGMQSVTVALHQADRFAGSLALLSDDRVNTVIGGAERADSVLAALHAVPGGAGDWVLVHDAARPCLQQADVLRLVEHAVSRGEGGILAERVCDTVKLADSSGHVEKTLDRSRLWRAQTPQMFRLGELTQALEAVIARNLPVTDEASAMECMGYAVNLVPGSASNLKVTLPDDLDLAAWYLSRAEGLE</sequence>
<keyword evidence="6 7" id="KW-0414">Isoprene biosynthesis</keyword>
<evidence type="ECO:0000256" key="4">
    <source>
        <dbReference type="ARBA" id="ARBA00022679"/>
    </source>
</evidence>
<feature type="site" description="Positions MEP for the nucleophilic attack" evidence="7">
    <location>
        <position position="211"/>
    </location>
</feature>
<dbReference type="Gene3D" id="3.90.550.10">
    <property type="entry name" value="Spore Coat Polysaccharide Biosynthesis Protein SpsA, Chain A"/>
    <property type="match status" value="1"/>
</dbReference>
<evidence type="ECO:0000256" key="2">
    <source>
        <dbReference type="ARBA" id="ARBA00004787"/>
    </source>
</evidence>
<dbReference type="Proteomes" id="UP000235005">
    <property type="component" value="Unassembled WGS sequence"/>
</dbReference>
<comment type="similarity">
    <text evidence="3 7">Belongs to the IspD/TarI cytidylyltransferase family. IspD subfamily.</text>
</comment>
<dbReference type="CDD" id="cd02516">
    <property type="entry name" value="CDP-ME_synthetase"/>
    <property type="match status" value="1"/>
</dbReference>
<evidence type="ECO:0000256" key="3">
    <source>
        <dbReference type="ARBA" id="ARBA00009789"/>
    </source>
</evidence>
<accession>A0A2N5X0S0</accession>